<dbReference type="Gene3D" id="3.40.720.10">
    <property type="entry name" value="Alkaline Phosphatase, subunit A"/>
    <property type="match status" value="1"/>
</dbReference>
<dbReference type="PANTHER" id="PTHR43737:SF1">
    <property type="entry name" value="DUF1501 DOMAIN-CONTAINING PROTEIN"/>
    <property type="match status" value="1"/>
</dbReference>
<gene>
    <name evidence="1" type="ORF">K239x_49580</name>
</gene>
<dbReference type="InterPro" id="IPR006311">
    <property type="entry name" value="TAT_signal"/>
</dbReference>
<sequence>MKTKRCDGFNRRDVVRVGGLSALGIGLGNWFAIQRSLAAETLAAETLSAAKAKSCILIWLDGGPSHLESFDPKPDAPEEVRGPLSTIATNLAGVRIGECLPQTAQMMDKIAVVRSMTSPLGEHNFGTHYLMTGYKPTAALAYPTFGSTLASVRAVQGTAAQDRATPDLAAAILPPSIAVPRFTGNISGNGFLPSATAPFEVGGNPDKPDFQVRDLDFYQGLDLQRLDRRRQVVAALDRFSRTKDASADTTSDPDLERAYNLIASPEAKRAFDLSREPDHVRNRYGRGAGNSIGQSCLLARRLVQRGVPFVTVFNNGWDTHKDIRNLKSRYPGDHHANLPSLDRAFAALVGDLSDRGMLDETLVVVMGEFGRTPKINATGGRDHWPNAFSVALAGGGIRGGQVYGSSDAMGEYAKDKAVTPSDLAATIYTLLGVDPSLELHTRDGRPVRVSPDGARIVKELIA</sequence>
<proteinExistence type="predicted"/>
<dbReference type="PROSITE" id="PS51318">
    <property type="entry name" value="TAT"/>
    <property type="match status" value="1"/>
</dbReference>
<name>A0A517P0P6_9BACT</name>
<evidence type="ECO:0000313" key="1">
    <source>
        <dbReference type="EMBL" id="QDT12943.1"/>
    </source>
</evidence>
<evidence type="ECO:0008006" key="3">
    <source>
        <dbReference type="Google" id="ProtNLM"/>
    </source>
</evidence>
<keyword evidence="2" id="KW-1185">Reference proteome</keyword>
<dbReference type="OrthoDB" id="127333at2"/>
<dbReference type="InterPro" id="IPR010869">
    <property type="entry name" value="DUF1501"/>
</dbReference>
<organism evidence="1 2">
    <name type="scientific">Stieleria marina</name>
    <dbReference type="NCBI Taxonomy" id="1930275"/>
    <lineage>
        <taxon>Bacteria</taxon>
        <taxon>Pseudomonadati</taxon>
        <taxon>Planctomycetota</taxon>
        <taxon>Planctomycetia</taxon>
        <taxon>Pirellulales</taxon>
        <taxon>Pirellulaceae</taxon>
        <taxon>Stieleria</taxon>
    </lineage>
</organism>
<reference evidence="1 2" key="1">
    <citation type="submission" date="2019-02" db="EMBL/GenBank/DDBJ databases">
        <title>Deep-cultivation of Planctomycetes and their phenomic and genomic characterization uncovers novel biology.</title>
        <authorList>
            <person name="Wiegand S."/>
            <person name="Jogler M."/>
            <person name="Boedeker C."/>
            <person name="Pinto D."/>
            <person name="Vollmers J."/>
            <person name="Rivas-Marin E."/>
            <person name="Kohn T."/>
            <person name="Peeters S.H."/>
            <person name="Heuer A."/>
            <person name="Rast P."/>
            <person name="Oberbeckmann S."/>
            <person name="Bunk B."/>
            <person name="Jeske O."/>
            <person name="Meyerdierks A."/>
            <person name="Storesund J.E."/>
            <person name="Kallscheuer N."/>
            <person name="Luecker S."/>
            <person name="Lage O.M."/>
            <person name="Pohl T."/>
            <person name="Merkel B.J."/>
            <person name="Hornburger P."/>
            <person name="Mueller R.-W."/>
            <person name="Bruemmer F."/>
            <person name="Labrenz M."/>
            <person name="Spormann A.M."/>
            <person name="Op den Camp H."/>
            <person name="Overmann J."/>
            <person name="Amann R."/>
            <person name="Jetten M.S.M."/>
            <person name="Mascher T."/>
            <person name="Medema M.H."/>
            <person name="Devos D.P."/>
            <person name="Kaster A.-K."/>
            <person name="Ovreas L."/>
            <person name="Rohde M."/>
            <person name="Galperin M.Y."/>
            <person name="Jogler C."/>
        </authorList>
    </citation>
    <scope>NUCLEOTIDE SEQUENCE [LARGE SCALE GENOMIC DNA]</scope>
    <source>
        <strain evidence="1 2">K23_9</strain>
    </source>
</reference>
<evidence type="ECO:0000313" key="2">
    <source>
        <dbReference type="Proteomes" id="UP000319817"/>
    </source>
</evidence>
<protein>
    <recommendedName>
        <fullName evidence="3">Sulfatase</fullName>
    </recommendedName>
</protein>
<dbReference type="EMBL" id="CP036526">
    <property type="protein sequence ID" value="QDT12943.1"/>
    <property type="molecule type" value="Genomic_DNA"/>
</dbReference>
<dbReference type="Pfam" id="PF07394">
    <property type="entry name" value="DUF1501"/>
    <property type="match status" value="1"/>
</dbReference>
<accession>A0A517P0P6</accession>
<dbReference type="SUPFAM" id="SSF53649">
    <property type="entry name" value="Alkaline phosphatase-like"/>
    <property type="match status" value="1"/>
</dbReference>
<dbReference type="PANTHER" id="PTHR43737">
    <property type="entry name" value="BLL7424 PROTEIN"/>
    <property type="match status" value="1"/>
</dbReference>
<dbReference type="RefSeq" id="WP_145420757.1">
    <property type="nucleotide sequence ID" value="NZ_CP036526.1"/>
</dbReference>
<dbReference type="Proteomes" id="UP000319817">
    <property type="component" value="Chromosome"/>
</dbReference>
<dbReference type="InterPro" id="IPR017850">
    <property type="entry name" value="Alkaline_phosphatase_core_sf"/>
</dbReference>
<dbReference type="AlphaFoldDB" id="A0A517P0P6"/>